<protein>
    <recommendedName>
        <fullName evidence="5">N-alpha-acetyltransferase 40</fullName>
        <ecNumber evidence="4">2.3.1.257</ecNumber>
    </recommendedName>
</protein>
<dbReference type="AlphaFoldDB" id="A0A0K0E291"/>
<evidence type="ECO:0000256" key="10">
    <source>
        <dbReference type="ARBA" id="ARBA00047821"/>
    </source>
</evidence>
<keyword evidence="9" id="KW-0012">Acyltransferase</keyword>
<dbReference type="CDD" id="cd04301">
    <property type="entry name" value="NAT_SF"/>
    <property type="match status" value="1"/>
</dbReference>
<comment type="catalytic activity">
    <reaction evidence="10">
        <text>N-terminal L-seryl-[histone H2A] + acetyl-CoA = N-terminal N(alpha)-acetyl-L-seryl-[histone H2A] + CoA + H(+)</text>
        <dbReference type="Rhea" id="RHEA:50600"/>
        <dbReference type="Rhea" id="RHEA-COMP:12742"/>
        <dbReference type="Rhea" id="RHEA-COMP:12744"/>
        <dbReference type="ChEBI" id="CHEBI:15378"/>
        <dbReference type="ChEBI" id="CHEBI:57287"/>
        <dbReference type="ChEBI" id="CHEBI:57288"/>
        <dbReference type="ChEBI" id="CHEBI:64738"/>
        <dbReference type="ChEBI" id="CHEBI:83690"/>
        <dbReference type="EC" id="2.3.1.257"/>
    </reaction>
</comment>
<feature type="domain" description="N-acetyltransferase" evidence="12">
    <location>
        <begin position="58"/>
        <end position="199"/>
    </location>
</feature>
<dbReference type="WBParaSite" id="TCONS_00005505.p1">
    <property type="protein sequence ID" value="TCONS_00005505.p1"/>
    <property type="gene ID" value="XLOC_003787"/>
</dbReference>
<dbReference type="Pfam" id="PF00583">
    <property type="entry name" value="Acetyltransf_1"/>
    <property type="match status" value="1"/>
</dbReference>
<dbReference type="SUPFAM" id="SSF55729">
    <property type="entry name" value="Acyl-CoA N-acyltransferases (Nat)"/>
    <property type="match status" value="1"/>
</dbReference>
<evidence type="ECO:0000313" key="14">
    <source>
        <dbReference type="WBParaSite" id="SSTP_0000361300.1"/>
    </source>
</evidence>
<dbReference type="PROSITE" id="PS51186">
    <property type="entry name" value="GNAT"/>
    <property type="match status" value="1"/>
</dbReference>
<dbReference type="GO" id="GO:0005737">
    <property type="term" value="C:cytoplasm"/>
    <property type="evidence" value="ECO:0007669"/>
    <property type="project" value="UniProtKB-SubCell"/>
</dbReference>
<evidence type="ECO:0000256" key="1">
    <source>
        <dbReference type="ARBA" id="ARBA00004123"/>
    </source>
</evidence>
<organism evidence="14">
    <name type="scientific">Strongyloides stercoralis</name>
    <name type="common">Threadworm</name>
    <dbReference type="NCBI Taxonomy" id="6248"/>
    <lineage>
        <taxon>Eukaryota</taxon>
        <taxon>Metazoa</taxon>
        <taxon>Ecdysozoa</taxon>
        <taxon>Nematoda</taxon>
        <taxon>Chromadorea</taxon>
        <taxon>Rhabditida</taxon>
        <taxon>Tylenchina</taxon>
        <taxon>Panagrolaimomorpha</taxon>
        <taxon>Strongyloidoidea</taxon>
        <taxon>Strongyloididae</taxon>
        <taxon>Strongyloides</taxon>
    </lineage>
</organism>
<dbReference type="Proteomes" id="UP000035681">
    <property type="component" value="Unplaced"/>
</dbReference>
<dbReference type="GO" id="GO:0005634">
    <property type="term" value="C:nucleus"/>
    <property type="evidence" value="ECO:0007669"/>
    <property type="project" value="UniProtKB-SubCell"/>
</dbReference>
<evidence type="ECO:0000256" key="2">
    <source>
        <dbReference type="ARBA" id="ARBA00004496"/>
    </source>
</evidence>
<comment type="catalytic activity">
    <reaction evidence="11">
        <text>N-terminal L-seryl-[histone H4] + acetyl-CoA = N-terminal N(alpha)-acetyl-L-seryl-[histone H4] + CoA + H(+)</text>
        <dbReference type="Rhea" id="RHEA:50596"/>
        <dbReference type="Rhea" id="RHEA-COMP:12740"/>
        <dbReference type="Rhea" id="RHEA-COMP:12743"/>
        <dbReference type="ChEBI" id="CHEBI:15378"/>
        <dbReference type="ChEBI" id="CHEBI:57287"/>
        <dbReference type="ChEBI" id="CHEBI:57288"/>
        <dbReference type="ChEBI" id="CHEBI:64738"/>
        <dbReference type="ChEBI" id="CHEBI:83690"/>
        <dbReference type="EC" id="2.3.1.257"/>
    </reaction>
</comment>
<dbReference type="GO" id="GO:1990189">
    <property type="term" value="F:protein N-terminal-serine acetyltransferase activity"/>
    <property type="evidence" value="ECO:0007669"/>
    <property type="project" value="UniProtKB-EC"/>
</dbReference>
<keyword evidence="8" id="KW-0539">Nucleus</keyword>
<comment type="subcellular location">
    <subcellularLocation>
        <location evidence="2">Cytoplasm</location>
    </subcellularLocation>
    <subcellularLocation>
        <location evidence="1">Nucleus</location>
    </subcellularLocation>
</comment>
<dbReference type="GO" id="GO:0010485">
    <property type="term" value="F:histone H4 acetyltransferase activity"/>
    <property type="evidence" value="ECO:0007669"/>
    <property type="project" value="InterPro"/>
</dbReference>
<keyword evidence="6" id="KW-0963">Cytoplasm</keyword>
<evidence type="ECO:0000256" key="3">
    <source>
        <dbReference type="ARBA" id="ARBA00008870"/>
    </source>
</evidence>
<reference evidence="14" key="1">
    <citation type="submission" date="2015-08" db="UniProtKB">
        <authorList>
            <consortium name="WormBaseParasite"/>
        </authorList>
    </citation>
    <scope>IDENTIFICATION</scope>
</reference>
<name>A0A0K0E291_STRER</name>
<dbReference type="STRING" id="6248.A0A0K0E291"/>
<dbReference type="PANTHER" id="PTHR20531:SF1">
    <property type="entry name" value="N-ALPHA-ACETYLTRANSFERASE 40"/>
    <property type="match status" value="1"/>
</dbReference>
<dbReference type="PANTHER" id="PTHR20531">
    <property type="entry name" value="N-ALPHA-ACETYLTRANSFERASE 40"/>
    <property type="match status" value="1"/>
</dbReference>
<proteinExistence type="inferred from homology"/>
<evidence type="ECO:0000256" key="7">
    <source>
        <dbReference type="ARBA" id="ARBA00022679"/>
    </source>
</evidence>
<dbReference type="WBParaSite" id="SSTP_0000361300.1">
    <property type="protein sequence ID" value="SSTP_0000361300.1"/>
    <property type="gene ID" value="SSTP_0000361300"/>
</dbReference>
<sequence>MGKTTTLEVYKKACRKAGKLKNPVCHANAIPDKVMTKSNQEVEFLFSWATNMSNEDTEWVFDLFKRNMLAMYQMSLDGWNENQKRQELFATTSRYVIAKIEGKNSGYVHYRFDIDGGLPVLYLYEIQIESNVQNNGLGGILLKMLEKTAKNLNMKKVVCTVFAFNSQSLAFFHKNNYTTDETCPGADDGVDYLILSKTV</sequence>
<dbReference type="Gene3D" id="3.40.630.30">
    <property type="match status" value="1"/>
</dbReference>
<evidence type="ECO:0000256" key="11">
    <source>
        <dbReference type="ARBA" id="ARBA00049524"/>
    </source>
</evidence>
<evidence type="ECO:0000256" key="8">
    <source>
        <dbReference type="ARBA" id="ARBA00023242"/>
    </source>
</evidence>
<evidence type="ECO:0000313" key="13">
    <source>
        <dbReference type="Proteomes" id="UP000035681"/>
    </source>
</evidence>
<evidence type="ECO:0000256" key="6">
    <source>
        <dbReference type="ARBA" id="ARBA00022490"/>
    </source>
</evidence>
<comment type="similarity">
    <text evidence="3">Belongs to the acetyltransferase family. NAA40 subfamily.</text>
</comment>
<evidence type="ECO:0000256" key="9">
    <source>
        <dbReference type="ARBA" id="ARBA00023315"/>
    </source>
</evidence>
<accession>A0A0K0E291</accession>
<dbReference type="InterPro" id="IPR000182">
    <property type="entry name" value="GNAT_dom"/>
</dbReference>
<keyword evidence="13" id="KW-1185">Reference proteome</keyword>
<evidence type="ECO:0000256" key="5">
    <source>
        <dbReference type="ARBA" id="ARBA00015043"/>
    </source>
</evidence>
<evidence type="ECO:0000259" key="12">
    <source>
        <dbReference type="PROSITE" id="PS51186"/>
    </source>
</evidence>
<keyword evidence="7" id="KW-0808">Transferase</keyword>
<dbReference type="GO" id="GO:0043998">
    <property type="term" value="F:histone H2A acetyltransferase activity"/>
    <property type="evidence" value="ECO:0007669"/>
    <property type="project" value="InterPro"/>
</dbReference>
<dbReference type="InterPro" id="IPR039949">
    <property type="entry name" value="NAA40"/>
</dbReference>
<evidence type="ECO:0000256" key="4">
    <source>
        <dbReference type="ARBA" id="ARBA00012950"/>
    </source>
</evidence>
<dbReference type="InterPro" id="IPR016181">
    <property type="entry name" value="Acyl_CoA_acyltransferase"/>
</dbReference>
<dbReference type="EC" id="2.3.1.257" evidence="4"/>